<gene>
    <name evidence="1" type="ORF">EYT84_23600</name>
</gene>
<dbReference type="AlphaFoldDB" id="A0A613CXF9"/>
<reference evidence="1" key="1">
    <citation type="submission" date="2019-02" db="EMBL/GenBank/DDBJ databases">
        <authorList>
            <consortium name="PulseNet: The National Subtyping Network for Foodborne Disease Surveillance"/>
            <person name="Tarr C.L."/>
            <person name="Trees E."/>
            <person name="Katz L.S."/>
            <person name="Carleton-Romer H.A."/>
            <person name="Stroika S."/>
            <person name="Kucerova Z."/>
            <person name="Roache K.F."/>
            <person name="Sabol A.L."/>
            <person name="Besser J."/>
            <person name="Gerner-Smidt P."/>
        </authorList>
    </citation>
    <scope>NUCLEOTIDE SEQUENCE</scope>
    <source>
        <strain evidence="1">PNUSAS067857</strain>
    </source>
</reference>
<proteinExistence type="predicted"/>
<protein>
    <submittedName>
        <fullName evidence="1">Pilus assembly protein PilV</fullName>
    </submittedName>
</protein>
<organism evidence="1">
    <name type="scientific">Salmonella enterica</name>
    <name type="common">Salmonella choleraesuis</name>
    <dbReference type="NCBI Taxonomy" id="28901"/>
    <lineage>
        <taxon>Bacteria</taxon>
        <taxon>Pseudomonadati</taxon>
        <taxon>Pseudomonadota</taxon>
        <taxon>Gammaproteobacteria</taxon>
        <taxon>Enterobacterales</taxon>
        <taxon>Enterobacteriaceae</taxon>
        <taxon>Salmonella</taxon>
    </lineage>
</organism>
<comment type="caution">
    <text evidence="1">The sequence shown here is derived from an EMBL/GenBank/DDBJ whole genome shotgun (WGS) entry which is preliminary data.</text>
</comment>
<accession>A0A613CXF9</accession>
<dbReference type="EMBL" id="AACTVJ010000026">
    <property type="protein sequence ID" value="EAM0998267.1"/>
    <property type="molecule type" value="Genomic_DNA"/>
</dbReference>
<sequence length="61" mass="7012">MSTDWQKTLLAAVFADHLLYDQLSPYYQNCFYAKYRIGTGLRANPVPGALLKFNSQRRPTT</sequence>
<name>A0A613CXF9_SALER</name>
<evidence type="ECO:0000313" key="1">
    <source>
        <dbReference type="EMBL" id="EAM0998267.1"/>
    </source>
</evidence>